<reference evidence="1 2" key="1">
    <citation type="journal article" date="2021" name="BMC Genomics">
        <title>Datura genome reveals duplications of psychoactive alkaloid biosynthetic genes and high mutation rate following tissue culture.</title>
        <authorList>
            <person name="Rajewski A."/>
            <person name="Carter-House D."/>
            <person name="Stajich J."/>
            <person name="Litt A."/>
        </authorList>
    </citation>
    <scope>NUCLEOTIDE SEQUENCE [LARGE SCALE GENOMIC DNA]</scope>
    <source>
        <strain evidence="1">AR-01</strain>
    </source>
</reference>
<comment type="caution">
    <text evidence="1">The sequence shown here is derived from an EMBL/GenBank/DDBJ whole genome shotgun (WGS) entry which is preliminary data.</text>
</comment>
<sequence>MSRGMCHCVEKAVPHAWRRDKAVVHSPSHGESSASRGLYRLAWDLKFLFLDEVGDPFLAVGNLCRVTSYQCRVQCRVACAIAPRRQCLAPANVQGKGCCAHPIARGVLHLTLTIAKECWRLTWPVAPG</sequence>
<dbReference type="Proteomes" id="UP000823775">
    <property type="component" value="Unassembled WGS sequence"/>
</dbReference>
<proteinExistence type="predicted"/>
<protein>
    <submittedName>
        <fullName evidence="1">Uncharacterized protein</fullName>
    </submittedName>
</protein>
<gene>
    <name evidence="1" type="ORF">HAX54_000821</name>
</gene>
<evidence type="ECO:0000313" key="1">
    <source>
        <dbReference type="EMBL" id="MCE3215102.1"/>
    </source>
</evidence>
<accession>A0ABS8WQB9</accession>
<dbReference type="EMBL" id="JACEIK010010291">
    <property type="protein sequence ID" value="MCE3215102.1"/>
    <property type="molecule type" value="Genomic_DNA"/>
</dbReference>
<name>A0ABS8WQB9_DATST</name>
<keyword evidence="2" id="KW-1185">Reference proteome</keyword>
<evidence type="ECO:0000313" key="2">
    <source>
        <dbReference type="Proteomes" id="UP000823775"/>
    </source>
</evidence>
<organism evidence="1 2">
    <name type="scientific">Datura stramonium</name>
    <name type="common">Jimsonweed</name>
    <name type="synonym">Common thornapple</name>
    <dbReference type="NCBI Taxonomy" id="4076"/>
    <lineage>
        <taxon>Eukaryota</taxon>
        <taxon>Viridiplantae</taxon>
        <taxon>Streptophyta</taxon>
        <taxon>Embryophyta</taxon>
        <taxon>Tracheophyta</taxon>
        <taxon>Spermatophyta</taxon>
        <taxon>Magnoliopsida</taxon>
        <taxon>eudicotyledons</taxon>
        <taxon>Gunneridae</taxon>
        <taxon>Pentapetalae</taxon>
        <taxon>asterids</taxon>
        <taxon>lamiids</taxon>
        <taxon>Solanales</taxon>
        <taxon>Solanaceae</taxon>
        <taxon>Solanoideae</taxon>
        <taxon>Datureae</taxon>
        <taxon>Datura</taxon>
    </lineage>
</organism>